<reference evidence="1 2" key="1">
    <citation type="journal article" date="2019" name="Sci. Rep.">
        <title>Orb-weaving spider Araneus ventricosus genome elucidates the spidroin gene catalogue.</title>
        <authorList>
            <person name="Kono N."/>
            <person name="Nakamura H."/>
            <person name="Ohtoshi R."/>
            <person name="Moran D.A.P."/>
            <person name="Shinohara A."/>
            <person name="Yoshida Y."/>
            <person name="Fujiwara M."/>
            <person name="Mori M."/>
            <person name="Tomita M."/>
            <person name="Arakawa K."/>
        </authorList>
    </citation>
    <scope>NUCLEOTIDE SEQUENCE [LARGE SCALE GENOMIC DNA]</scope>
</reference>
<comment type="caution">
    <text evidence="1">The sequence shown here is derived from an EMBL/GenBank/DDBJ whole genome shotgun (WGS) entry which is preliminary data.</text>
</comment>
<dbReference type="AlphaFoldDB" id="A0A4Y2WPV8"/>
<proteinExistence type="predicted"/>
<evidence type="ECO:0000313" key="2">
    <source>
        <dbReference type="Proteomes" id="UP000499080"/>
    </source>
</evidence>
<dbReference type="Proteomes" id="UP000499080">
    <property type="component" value="Unassembled WGS sequence"/>
</dbReference>
<protein>
    <submittedName>
        <fullName evidence="1">Uncharacterized protein</fullName>
    </submittedName>
</protein>
<organism evidence="1 2">
    <name type="scientific">Araneus ventricosus</name>
    <name type="common">Orbweaver spider</name>
    <name type="synonym">Epeira ventricosa</name>
    <dbReference type="NCBI Taxonomy" id="182803"/>
    <lineage>
        <taxon>Eukaryota</taxon>
        <taxon>Metazoa</taxon>
        <taxon>Ecdysozoa</taxon>
        <taxon>Arthropoda</taxon>
        <taxon>Chelicerata</taxon>
        <taxon>Arachnida</taxon>
        <taxon>Araneae</taxon>
        <taxon>Araneomorphae</taxon>
        <taxon>Entelegynae</taxon>
        <taxon>Araneoidea</taxon>
        <taxon>Araneidae</taxon>
        <taxon>Araneus</taxon>
    </lineage>
</organism>
<keyword evidence="2" id="KW-1185">Reference proteome</keyword>
<name>A0A4Y2WPV8_ARAVE</name>
<sequence length="122" mass="13360">MHGKGLPREPSLLLGRSIGRRLLSNVTLGSLRQYTEEPLVNEIVTLAKIRGLGEFGRVGGGNSKEARKYRGEFDIGGGGNSKATIFWHNKRNAESVALCIEKHHSNDAVTMRATNLIYDNAV</sequence>
<gene>
    <name evidence="1" type="ORF">AVEN_4479_1</name>
</gene>
<dbReference type="EMBL" id="BGPR01063445">
    <property type="protein sequence ID" value="GBO38644.1"/>
    <property type="molecule type" value="Genomic_DNA"/>
</dbReference>
<evidence type="ECO:0000313" key="1">
    <source>
        <dbReference type="EMBL" id="GBO38644.1"/>
    </source>
</evidence>
<accession>A0A4Y2WPV8</accession>